<protein>
    <submittedName>
        <fullName evidence="1">Uncharacterized protein</fullName>
    </submittedName>
</protein>
<dbReference type="EMBL" id="DYDO01000007">
    <property type="protein sequence ID" value="DBA20353.1"/>
    <property type="molecule type" value="Genomic_DNA"/>
</dbReference>
<dbReference type="AlphaFoldDB" id="A0AAV3A1D3"/>
<accession>A0AAV3A1D3</accession>
<gene>
    <name evidence="1" type="ORF">GDO54_017143</name>
</gene>
<evidence type="ECO:0000313" key="2">
    <source>
        <dbReference type="Proteomes" id="UP001181693"/>
    </source>
</evidence>
<evidence type="ECO:0000313" key="1">
    <source>
        <dbReference type="EMBL" id="DBA20353.1"/>
    </source>
</evidence>
<comment type="caution">
    <text evidence="1">The sequence shown here is derived from an EMBL/GenBank/DDBJ whole genome shotgun (WGS) entry which is preliminary data.</text>
</comment>
<proteinExistence type="predicted"/>
<dbReference type="Proteomes" id="UP001181693">
    <property type="component" value="Unassembled WGS sequence"/>
</dbReference>
<organism evidence="1 2">
    <name type="scientific">Pyxicephalus adspersus</name>
    <name type="common">African bullfrog</name>
    <dbReference type="NCBI Taxonomy" id="30357"/>
    <lineage>
        <taxon>Eukaryota</taxon>
        <taxon>Metazoa</taxon>
        <taxon>Chordata</taxon>
        <taxon>Craniata</taxon>
        <taxon>Vertebrata</taxon>
        <taxon>Euteleostomi</taxon>
        <taxon>Amphibia</taxon>
        <taxon>Batrachia</taxon>
        <taxon>Anura</taxon>
        <taxon>Neobatrachia</taxon>
        <taxon>Ranoidea</taxon>
        <taxon>Pyxicephalidae</taxon>
        <taxon>Pyxicephalinae</taxon>
        <taxon>Pyxicephalus</taxon>
    </lineage>
</organism>
<name>A0AAV3A1D3_PYXAD</name>
<sequence>MELWAHLPHLGNFRRHVIFLENVFGPYCSSYILCGSDTFLSFFIFFSCQTFQFYRCHKSAFVRLGWIPEYNTLTPISYRGIPGVPRGHVT</sequence>
<keyword evidence="2" id="KW-1185">Reference proteome</keyword>
<reference evidence="1" key="1">
    <citation type="thesis" date="2020" institute="ProQuest LLC" country="789 East Eisenhower Parkway, Ann Arbor, MI, USA">
        <title>Comparative Genomics and Chromosome Evolution.</title>
        <authorList>
            <person name="Mudd A.B."/>
        </authorList>
    </citation>
    <scope>NUCLEOTIDE SEQUENCE</scope>
    <source>
        <strain evidence="1">1538</strain>
        <tissue evidence="1">Blood</tissue>
    </source>
</reference>